<dbReference type="RefSeq" id="WP_148452996.1">
    <property type="nucleotide sequence ID" value="NZ_BORZ01000011.1"/>
</dbReference>
<dbReference type="Pfam" id="PF09527">
    <property type="entry name" value="ATPase_gene1"/>
    <property type="match status" value="1"/>
</dbReference>
<keyword evidence="1" id="KW-0812">Transmembrane</keyword>
<feature type="transmembrane region" description="Helical" evidence="1">
    <location>
        <begin position="16"/>
        <end position="38"/>
    </location>
</feature>
<keyword evidence="3" id="KW-1185">Reference proteome</keyword>
<protein>
    <submittedName>
        <fullName evidence="2">AtpZ/AtpI family protein</fullName>
    </submittedName>
</protein>
<accession>A0A5D0CQ90</accession>
<keyword evidence="1" id="KW-1133">Transmembrane helix</keyword>
<comment type="caution">
    <text evidence="2">The sequence shown here is derived from an EMBL/GenBank/DDBJ whole genome shotgun (WGS) entry which is preliminary data.</text>
</comment>
<keyword evidence="1" id="KW-0472">Membrane</keyword>
<dbReference type="Proteomes" id="UP000325218">
    <property type="component" value="Unassembled WGS sequence"/>
</dbReference>
<proteinExistence type="predicted"/>
<organism evidence="2 3">
    <name type="scientific">Paenibacillus faecis</name>
    <dbReference type="NCBI Taxonomy" id="862114"/>
    <lineage>
        <taxon>Bacteria</taxon>
        <taxon>Bacillati</taxon>
        <taxon>Bacillota</taxon>
        <taxon>Bacilli</taxon>
        <taxon>Bacillales</taxon>
        <taxon>Paenibacillaceae</taxon>
        <taxon>Paenibacillus</taxon>
    </lineage>
</organism>
<evidence type="ECO:0000313" key="2">
    <source>
        <dbReference type="EMBL" id="TYA11918.1"/>
    </source>
</evidence>
<dbReference type="OrthoDB" id="2629325at2"/>
<evidence type="ECO:0000256" key="1">
    <source>
        <dbReference type="SAM" id="Phobius"/>
    </source>
</evidence>
<feature type="transmembrane region" description="Helical" evidence="1">
    <location>
        <begin position="50"/>
        <end position="71"/>
    </location>
</feature>
<reference evidence="2 3" key="1">
    <citation type="submission" date="2019-08" db="EMBL/GenBank/DDBJ databases">
        <title>Genome sequencing of Paenibacillus faecis DSM 23593(T).</title>
        <authorList>
            <person name="Kook J.-K."/>
            <person name="Park S.-N."/>
            <person name="Lim Y.K."/>
        </authorList>
    </citation>
    <scope>NUCLEOTIDE SEQUENCE [LARGE SCALE GENOMIC DNA]</scope>
    <source>
        <strain evidence="2 3">DSM 23593</strain>
    </source>
</reference>
<dbReference type="AlphaFoldDB" id="A0A5D0CQ90"/>
<dbReference type="InterPro" id="IPR032820">
    <property type="entry name" value="ATPase_put"/>
</dbReference>
<name>A0A5D0CQ90_9BACL</name>
<evidence type="ECO:0000313" key="3">
    <source>
        <dbReference type="Proteomes" id="UP000325218"/>
    </source>
</evidence>
<gene>
    <name evidence="2" type="ORF">FRY98_14315</name>
</gene>
<sequence length="80" mass="8120">MDDPTKPDNNGGPWKAVALVTALGANLAVCAVGGYYLGSWMDRQWFENGLGIGLGVLVGLAAGIMGIIALIKSVMGGNDG</sequence>
<dbReference type="EMBL" id="VSDO01000003">
    <property type="protein sequence ID" value="TYA11918.1"/>
    <property type="molecule type" value="Genomic_DNA"/>
</dbReference>